<feature type="transmembrane region" description="Helical" evidence="5">
    <location>
        <begin position="101"/>
        <end position="119"/>
    </location>
</feature>
<dbReference type="Proteomes" id="UP000295818">
    <property type="component" value="Unassembled WGS sequence"/>
</dbReference>
<protein>
    <submittedName>
        <fullName evidence="6">DoxX-like protein</fullName>
    </submittedName>
</protein>
<reference evidence="6 7" key="1">
    <citation type="journal article" date="2015" name="Stand. Genomic Sci.">
        <title>Genomic Encyclopedia of Bacterial and Archaeal Type Strains, Phase III: the genomes of soil and plant-associated and newly described type strains.</title>
        <authorList>
            <person name="Whitman W.B."/>
            <person name="Woyke T."/>
            <person name="Klenk H.P."/>
            <person name="Zhou Y."/>
            <person name="Lilburn T.G."/>
            <person name="Beck B.J."/>
            <person name="De Vos P."/>
            <person name="Vandamme P."/>
            <person name="Eisen J.A."/>
            <person name="Garrity G."/>
            <person name="Hugenholtz P."/>
            <person name="Kyrpides N.C."/>
        </authorList>
    </citation>
    <scope>NUCLEOTIDE SEQUENCE [LARGE SCALE GENOMIC DNA]</scope>
    <source>
        <strain evidence="6 7">VKM Ac-2538</strain>
    </source>
</reference>
<keyword evidence="7" id="KW-1185">Reference proteome</keyword>
<evidence type="ECO:0000313" key="7">
    <source>
        <dbReference type="Proteomes" id="UP000295818"/>
    </source>
</evidence>
<feature type="transmembrane region" description="Helical" evidence="5">
    <location>
        <begin position="131"/>
        <end position="152"/>
    </location>
</feature>
<dbReference type="EMBL" id="SLWM01000022">
    <property type="protein sequence ID" value="TCO13551.1"/>
    <property type="molecule type" value="Genomic_DNA"/>
</dbReference>
<name>A0ABY2BAM1_9ACTN</name>
<evidence type="ECO:0000256" key="3">
    <source>
        <dbReference type="ARBA" id="ARBA00022989"/>
    </source>
</evidence>
<keyword evidence="3 5" id="KW-1133">Transmembrane helix</keyword>
<keyword evidence="2 5" id="KW-0812">Transmembrane</keyword>
<sequence length="177" mass="18352">MNTMSHVVLWIAQGFLALFFLAGGAPKVLGRGLDNWIGFSGLPRGQVILVGVAEVLAAAGLVLPEVTGILPWLTPLAAIGLAVIGLMAAGFHVRANEHLNVLETSLLACIGAAIAVGRWDLIDSSADVPPWTLVVVLCLLVPAAVINVIVLYRGTGQQAAQPHSNSGRVDGTRQPVG</sequence>
<evidence type="ECO:0000256" key="5">
    <source>
        <dbReference type="SAM" id="Phobius"/>
    </source>
</evidence>
<keyword evidence="4 5" id="KW-0472">Membrane</keyword>
<gene>
    <name evidence="6" type="ORF">EV644_12226</name>
</gene>
<accession>A0ABY2BAM1</accession>
<organism evidence="6 7">
    <name type="scientific">Kribbella orskensis</name>
    <dbReference type="NCBI Taxonomy" id="2512216"/>
    <lineage>
        <taxon>Bacteria</taxon>
        <taxon>Bacillati</taxon>
        <taxon>Actinomycetota</taxon>
        <taxon>Actinomycetes</taxon>
        <taxon>Propionibacteriales</taxon>
        <taxon>Kribbellaceae</taxon>
        <taxon>Kribbella</taxon>
    </lineage>
</organism>
<comment type="subcellular location">
    <subcellularLocation>
        <location evidence="1">Membrane</location>
        <topology evidence="1">Multi-pass membrane protein</topology>
    </subcellularLocation>
</comment>
<evidence type="ECO:0000256" key="1">
    <source>
        <dbReference type="ARBA" id="ARBA00004141"/>
    </source>
</evidence>
<evidence type="ECO:0000313" key="6">
    <source>
        <dbReference type="EMBL" id="TCO13551.1"/>
    </source>
</evidence>
<dbReference type="RefSeq" id="WP_132194672.1">
    <property type="nucleotide sequence ID" value="NZ_SLWM01000022.1"/>
</dbReference>
<evidence type="ECO:0000256" key="2">
    <source>
        <dbReference type="ARBA" id="ARBA00022692"/>
    </source>
</evidence>
<proteinExistence type="predicted"/>
<dbReference type="InterPro" id="IPR032808">
    <property type="entry name" value="DoxX"/>
</dbReference>
<feature type="transmembrane region" description="Helical" evidence="5">
    <location>
        <begin position="69"/>
        <end position="89"/>
    </location>
</feature>
<evidence type="ECO:0000256" key="4">
    <source>
        <dbReference type="ARBA" id="ARBA00023136"/>
    </source>
</evidence>
<dbReference type="Pfam" id="PF13564">
    <property type="entry name" value="DoxX_2"/>
    <property type="match status" value="1"/>
</dbReference>
<comment type="caution">
    <text evidence="6">The sequence shown here is derived from an EMBL/GenBank/DDBJ whole genome shotgun (WGS) entry which is preliminary data.</text>
</comment>